<dbReference type="SUPFAM" id="SSF57756">
    <property type="entry name" value="Retrovirus zinc finger-like domains"/>
    <property type="match status" value="1"/>
</dbReference>
<dbReference type="SMART" id="SM00343">
    <property type="entry name" value="ZnF_C2HC"/>
    <property type="match status" value="1"/>
</dbReference>
<dbReference type="Pfam" id="PF06839">
    <property type="entry name" value="Zn_ribbon_GRF"/>
    <property type="match status" value="1"/>
</dbReference>
<protein>
    <recommendedName>
        <fullName evidence="10">CCHC-type domain-containing protein</fullName>
    </recommendedName>
</protein>
<reference evidence="8 9" key="1">
    <citation type="submission" date="2023-10" db="EMBL/GenBank/DDBJ databases">
        <title>Chromosome-scale genome assembly provides insights into flower coloration mechanisms of Canna indica.</title>
        <authorList>
            <person name="Li C."/>
        </authorList>
    </citation>
    <scope>NUCLEOTIDE SEQUENCE [LARGE SCALE GENOMIC DNA]</scope>
    <source>
        <tissue evidence="8">Flower</tissue>
    </source>
</reference>
<keyword evidence="1" id="KW-0479">Metal-binding</keyword>
<feature type="domain" description="CCHC-type" evidence="6">
    <location>
        <begin position="97"/>
        <end position="110"/>
    </location>
</feature>
<dbReference type="GO" id="GO:0008270">
    <property type="term" value="F:zinc ion binding"/>
    <property type="evidence" value="ECO:0007669"/>
    <property type="project" value="UniProtKB-KW"/>
</dbReference>
<dbReference type="PROSITE" id="PS50158">
    <property type="entry name" value="ZF_CCHC"/>
    <property type="match status" value="1"/>
</dbReference>
<dbReference type="AlphaFoldDB" id="A0AAQ3KYF0"/>
<proteinExistence type="predicted"/>
<dbReference type="InterPro" id="IPR010666">
    <property type="entry name" value="Znf_GRF"/>
</dbReference>
<evidence type="ECO:0000256" key="5">
    <source>
        <dbReference type="SAM" id="MobiDB-lite"/>
    </source>
</evidence>
<dbReference type="PANTHER" id="PTHR33680:SF1">
    <property type="entry name" value="OS05G0489500 PROTEIN"/>
    <property type="match status" value="1"/>
</dbReference>
<dbReference type="Proteomes" id="UP001327560">
    <property type="component" value="Chromosome 8"/>
</dbReference>
<dbReference type="EMBL" id="CP136897">
    <property type="protein sequence ID" value="WOL17337.1"/>
    <property type="molecule type" value="Genomic_DNA"/>
</dbReference>
<feature type="region of interest" description="Disordered" evidence="5">
    <location>
        <begin position="62"/>
        <end position="87"/>
    </location>
</feature>
<dbReference type="Pfam" id="PF00098">
    <property type="entry name" value="zf-CCHC"/>
    <property type="match status" value="1"/>
</dbReference>
<dbReference type="InterPro" id="IPR001878">
    <property type="entry name" value="Znf_CCHC"/>
</dbReference>
<dbReference type="GO" id="GO:0003676">
    <property type="term" value="F:nucleic acid binding"/>
    <property type="evidence" value="ECO:0007669"/>
    <property type="project" value="InterPro"/>
</dbReference>
<evidence type="ECO:0000256" key="2">
    <source>
        <dbReference type="ARBA" id="ARBA00022771"/>
    </source>
</evidence>
<evidence type="ECO:0000259" key="6">
    <source>
        <dbReference type="PROSITE" id="PS50158"/>
    </source>
</evidence>
<evidence type="ECO:0008006" key="10">
    <source>
        <dbReference type="Google" id="ProtNLM"/>
    </source>
</evidence>
<feature type="region of interest" description="Disordered" evidence="5">
    <location>
        <begin position="116"/>
        <end position="136"/>
    </location>
</feature>
<dbReference type="Gene3D" id="4.10.60.10">
    <property type="entry name" value="Zinc finger, CCHC-type"/>
    <property type="match status" value="1"/>
</dbReference>
<keyword evidence="2 4" id="KW-0863">Zinc-finger</keyword>
<evidence type="ECO:0000256" key="3">
    <source>
        <dbReference type="ARBA" id="ARBA00022833"/>
    </source>
</evidence>
<organism evidence="8 9">
    <name type="scientific">Canna indica</name>
    <name type="common">Indian-shot</name>
    <dbReference type="NCBI Taxonomy" id="4628"/>
    <lineage>
        <taxon>Eukaryota</taxon>
        <taxon>Viridiplantae</taxon>
        <taxon>Streptophyta</taxon>
        <taxon>Embryophyta</taxon>
        <taxon>Tracheophyta</taxon>
        <taxon>Spermatophyta</taxon>
        <taxon>Magnoliopsida</taxon>
        <taxon>Liliopsida</taxon>
        <taxon>Zingiberales</taxon>
        <taxon>Cannaceae</taxon>
        <taxon>Canna</taxon>
    </lineage>
</organism>
<gene>
    <name evidence="8" type="ORF">Cni_G26128</name>
</gene>
<feature type="compositionally biased region" description="Polar residues" evidence="5">
    <location>
        <begin position="62"/>
        <end position="74"/>
    </location>
</feature>
<name>A0AAQ3KYF0_9LILI</name>
<feature type="domain" description="GRF-type" evidence="7">
    <location>
        <begin position="141"/>
        <end position="173"/>
    </location>
</feature>
<evidence type="ECO:0000313" key="8">
    <source>
        <dbReference type="EMBL" id="WOL17337.1"/>
    </source>
</evidence>
<evidence type="ECO:0000256" key="1">
    <source>
        <dbReference type="ARBA" id="ARBA00022723"/>
    </source>
</evidence>
<dbReference type="PANTHER" id="PTHR33680">
    <property type="entry name" value="OS07G0190500 PROTEIN"/>
    <property type="match status" value="1"/>
</dbReference>
<keyword evidence="9" id="KW-1185">Reference proteome</keyword>
<keyword evidence="3" id="KW-0862">Zinc</keyword>
<evidence type="ECO:0000313" key="9">
    <source>
        <dbReference type="Proteomes" id="UP001327560"/>
    </source>
</evidence>
<evidence type="ECO:0000259" key="7">
    <source>
        <dbReference type="PROSITE" id="PS51999"/>
    </source>
</evidence>
<evidence type="ECO:0000256" key="4">
    <source>
        <dbReference type="PROSITE-ProRule" id="PRU00047"/>
    </source>
</evidence>
<accession>A0AAQ3KYF0</accession>
<sequence>MIEVTEEDADFLSLVEAAEAAFIASAPKRQKLSSSADAGRPAVEEGAYMAALRGSYSPLWQEQQNQLKHGQKNSGDGLRGGSNPSASLSSSMAGGACFKCGLSGHWARDCDGGGGRGRGNGSVSGGASVAGKDSEVPEKACPCGSGTCLVLTSNTAKNPGRKFYRCPLRMVVI</sequence>
<dbReference type="InterPro" id="IPR036875">
    <property type="entry name" value="Znf_CCHC_sf"/>
</dbReference>
<dbReference type="PROSITE" id="PS51999">
    <property type="entry name" value="ZF_GRF"/>
    <property type="match status" value="1"/>
</dbReference>